<dbReference type="AlphaFoldDB" id="A0A803QFD4"/>
<organism evidence="2 3">
    <name type="scientific">Cannabis sativa</name>
    <name type="common">Hemp</name>
    <name type="synonym">Marijuana</name>
    <dbReference type="NCBI Taxonomy" id="3483"/>
    <lineage>
        <taxon>Eukaryota</taxon>
        <taxon>Viridiplantae</taxon>
        <taxon>Streptophyta</taxon>
        <taxon>Embryophyta</taxon>
        <taxon>Tracheophyta</taxon>
        <taxon>Spermatophyta</taxon>
        <taxon>Magnoliopsida</taxon>
        <taxon>eudicotyledons</taxon>
        <taxon>Gunneridae</taxon>
        <taxon>Pentapetalae</taxon>
        <taxon>rosids</taxon>
        <taxon>fabids</taxon>
        <taxon>Rosales</taxon>
        <taxon>Cannabaceae</taxon>
        <taxon>Cannabis</taxon>
    </lineage>
</organism>
<dbReference type="Gramene" id="evm.model.09.198">
    <property type="protein sequence ID" value="cds.evm.model.09.198"/>
    <property type="gene ID" value="evm.TU.09.198"/>
</dbReference>
<dbReference type="Proteomes" id="UP000596661">
    <property type="component" value="Chromosome 9"/>
</dbReference>
<dbReference type="InterPro" id="IPR036691">
    <property type="entry name" value="Endo/exonu/phosph_ase_sf"/>
</dbReference>
<accession>A0A803QFD4</accession>
<protein>
    <submittedName>
        <fullName evidence="2">Uncharacterized protein</fullName>
    </submittedName>
</protein>
<feature type="signal peptide" evidence="1">
    <location>
        <begin position="1"/>
        <end position="17"/>
    </location>
</feature>
<dbReference type="EMBL" id="UZAU01000718">
    <property type="status" value="NOT_ANNOTATED_CDS"/>
    <property type="molecule type" value="Genomic_DNA"/>
</dbReference>
<feature type="chain" id="PRO_5031476100" evidence="1">
    <location>
        <begin position="18"/>
        <end position="294"/>
    </location>
</feature>
<evidence type="ECO:0000313" key="2">
    <source>
        <dbReference type="EnsemblPlants" id="cds.evm.model.09.198"/>
    </source>
</evidence>
<reference evidence="2" key="1">
    <citation type="submission" date="2018-11" db="EMBL/GenBank/DDBJ databases">
        <authorList>
            <person name="Grassa J C."/>
        </authorList>
    </citation>
    <scope>NUCLEOTIDE SEQUENCE [LARGE SCALE GENOMIC DNA]</scope>
</reference>
<reference evidence="2" key="2">
    <citation type="submission" date="2021-03" db="UniProtKB">
        <authorList>
            <consortium name="EnsemblPlants"/>
        </authorList>
    </citation>
    <scope>IDENTIFICATION</scope>
</reference>
<dbReference type="EnsemblPlants" id="evm.model.09.198">
    <property type="protein sequence ID" value="cds.evm.model.09.198"/>
    <property type="gene ID" value="evm.TU.09.198"/>
</dbReference>
<proteinExistence type="predicted"/>
<evidence type="ECO:0000313" key="3">
    <source>
        <dbReference type="Proteomes" id="UP000596661"/>
    </source>
</evidence>
<keyword evidence="3" id="KW-1185">Reference proteome</keyword>
<dbReference type="SUPFAM" id="SSF56219">
    <property type="entry name" value="DNase I-like"/>
    <property type="match status" value="1"/>
</dbReference>
<name>A0A803QFD4_CANSA</name>
<sequence length="294" mass="33910">MILFLSVCLAHVIISLALFIRISHPTVALSCVYGPPYFYAKKNFWAEFMKIGYRFGGPWLILGDTNFVLRESKREGRYVDVEQSQICKNHVKFALDKGLVNGAWPTYSCKLLFALIRRATLIIDLCVSILSLPAGAHDWKTESNIRRSLNESLERKASYWRQRARISWIKDGDRCSKFLFLTTAIRGRRNAIESILNKDNIWITSRDLIGQEFFKRIFSGSVGDQRINCNYLFREKISYEDQEVLLTAPTLEEIRSTLFSMNNHKAPGPDGMSVLFFKHYWESVGDDVCDARLL</sequence>
<evidence type="ECO:0000256" key="1">
    <source>
        <dbReference type="SAM" id="SignalP"/>
    </source>
</evidence>
<keyword evidence="1" id="KW-0732">Signal</keyword>